<dbReference type="Proteomes" id="UP000738126">
    <property type="component" value="Unassembled WGS sequence"/>
</dbReference>
<evidence type="ECO:0000313" key="7">
    <source>
        <dbReference type="EMBL" id="MBK1726694.1"/>
    </source>
</evidence>
<dbReference type="EMBL" id="NRSH01000060">
    <property type="protein sequence ID" value="MBK1726694.1"/>
    <property type="molecule type" value="Genomic_DNA"/>
</dbReference>
<feature type="region of interest" description="Disordered" evidence="6">
    <location>
        <begin position="58"/>
        <end position="90"/>
    </location>
</feature>
<dbReference type="PRINTS" id="PR01727">
    <property type="entry name" value="DNABINDINGHU"/>
</dbReference>
<comment type="caution">
    <text evidence="7">The sequence shown here is derived from an EMBL/GenBank/DDBJ whole genome shotgun (WGS) entry which is preliminary data.</text>
</comment>
<dbReference type="SUPFAM" id="SSF47729">
    <property type="entry name" value="IHF-like DNA-binding proteins"/>
    <property type="match status" value="1"/>
</dbReference>
<name>A0ABS1E651_9GAMM</name>
<dbReference type="InterPro" id="IPR020816">
    <property type="entry name" value="Histone-like_DNA-bd_CS"/>
</dbReference>
<evidence type="ECO:0000256" key="1">
    <source>
        <dbReference type="ARBA" id="ARBA00003819"/>
    </source>
</evidence>
<dbReference type="GO" id="GO:0003677">
    <property type="term" value="F:DNA binding"/>
    <property type="evidence" value="ECO:0007669"/>
    <property type="project" value="UniProtKB-KW"/>
</dbReference>
<sequence>MNKSELIEAVADSADLSKAAASRAVDAMVESVTDALREGDQVTLVGFGTFTVRDRAARTGRNPQTGETIQIPASKVPGFKPGKALKDAIN</sequence>
<dbReference type="RefSeq" id="WP_200258255.1">
    <property type="nucleotide sequence ID" value="NZ_NRSH01000060.1"/>
</dbReference>
<organism evidence="7 8">
    <name type="scientific">Halorhodospira neutriphila</name>
    <dbReference type="NCBI Taxonomy" id="168379"/>
    <lineage>
        <taxon>Bacteria</taxon>
        <taxon>Pseudomonadati</taxon>
        <taxon>Pseudomonadota</taxon>
        <taxon>Gammaproteobacteria</taxon>
        <taxon>Chromatiales</taxon>
        <taxon>Ectothiorhodospiraceae</taxon>
        <taxon>Halorhodospira</taxon>
    </lineage>
</organism>
<dbReference type="InterPro" id="IPR010992">
    <property type="entry name" value="IHF-like_DNA-bd_dom_sf"/>
</dbReference>
<dbReference type="SMART" id="SM00411">
    <property type="entry name" value="BHL"/>
    <property type="match status" value="1"/>
</dbReference>
<dbReference type="CDD" id="cd13831">
    <property type="entry name" value="HU"/>
    <property type="match status" value="1"/>
</dbReference>
<evidence type="ECO:0000313" key="8">
    <source>
        <dbReference type="Proteomes" id="UP000738126"/>
    </source>
</evidence>
<evidence type="ECO:0000256" key="3">
    <source>
        <dbReference type="ARBA" id="ARBA00023067"/>
    </source>
</evidence>
<dbReference type="Pfam" id="PF00216">
    <property type="entry name" value="Bac_DNA_binding"/>
    <property type="match status" value="1"/>
</dbReference>
<evidence type="ECO:0000256" key="2">
    <source>
        <dbReference type="ARBA" id="ARBA00010529"/>
    </source>
</evidence>
<protein>
    <submittedName>
        <fullName evidence="7">DNA-binding protein HU</fullName>
    </submittedName>
</protein>
<keyword evidence="8" id="KW-1185">Reference proteome</keyword>
<dbReference type="PANTHER" id="PTHR33175:SF3">
    <property type="entry name" value="DNA-BINDING PROTEIN HU-BETA"/>
    <property type="match status" value="1"/>
</dbReference>
<keyword evidence="4 7" id="KW-0238">DNA-binding</keyword>
<accession>A0ABS1E651</accession>
<evidence type="ECO:0000256" key="6">
    <source>
        <dbReference type="SAM" id="MobiDB-lite"/>
    </source>
</evidence>
<dbReference type="PROSITE" id="PS00045">
    <property type="entry name" value="HISTONE_LIKE"/>
    <property type="match status" value="1"/>
</dbReference>
<dbReference type="InterPro" id="IPR000119">
    <property type="entry name" value="Hist_DNA-bd"/>
</dbReference>
<proteinExistence type="inferred from homology"/>
<gene>
    <name evidence="7" type="ORF">CKO13_06585</name>
</gene>
<dbReference type="Gene3D" id="4.10.520.10">
    <property type="entry name" value="IHF-like DNA-binding proteins"/>
    <property type="match status" value="1"/>
</dbReference>
<reference evidence="7 8" key="1">
    <citation type="journal article" date="2020" name="Microorganisms">
        <title>Osmotic Adaptation and Compatible Solute Biosynthesis of Phototrophic Bacteria as Revealed from Genome Analyses.</title>
        <authorList>
            <person name="Imhoff J.F."/>
            <person name="Rahn T."/>
            <person name="Kunzel S."/>
            <person name="Keller A."/>
            <person name="Neulinger S.C."/>
        </authorList>
    </citation>
    <scope>NUCLEOTIDE SEQUENCE [LARGE SCALE GENOMIC DNA]</scope>
    <source>
        <strain evidence="7 8">DSM 15116</strain>
    </source>
</reference>
<comment type="function">
    <text evidence="1">Histone-like DNA-binding protein which is capable of wrapping DNA to stabilize it, and thus to prevent its denaturation under extreme environmental conditions.</text>
</comment>
<evidence type="ECO:0000256" key="4">
    <source>
        <dbReference type="ARBA" id="ARBA00023125"/>
    </source>
</evidence>
<keyword evidence="3" id="KW-0226">DNA condensation</keyword>
<dbReference type="PANTHER" id="PTHR33175">
    <property type="entry name" value="DNA-BINDING PROTEIN HU"/>
    <property type="match status" value="1"/>
</dbReference>
<evidence type="ECO:0000256" key="5">
    <source>
        <dbReference type="RuleBase" id="RU003939"/>
    </source>
</evidence>
<comment type="similarity">
    <text evidence="2 5">Belongs to the bacterial histone-like protein family.</text>
</comment>